<dbReference type="EMBL" id="KN837279">
    <property type="protein sequence ID" value="KIJ29602.1"/>
    <property type="molecule type" value="Genomic_DNA"/>
</dbReference>
<accession>A0A0C9ULA6</accession>
<evidence type="ECO:0000256" key="1">
    <source>
        <dbReference type="SAM" id="MobiDB-lite"/>
    </source>
</evidence>
<dbReference type="Proteomes" id="UP000054279">
    <property type="component" value="Unassembled WGS sequence"/>
</dbReference>
<feature type="region of interest" description="Disordered" evidence="1">
    <location>
        <begin position="380"/>
        <end position="401"/>
    </location>
</feature>
<sequence length="436" mass="49621">MVRTCSSLVRERKALKFHITQEFKRYMPKSKWPAMKRRRSGHSHRMLLIQNPEHEHVGEVAEVCLSKFGRCANEYRAKPALAIKHRLSPYIARHNYLKTIGTHHYKRGIRDGSINPLPEVARLPNFTFGLDAENSDDDTMSIDNYAEDPAVIPQPVIDDAVPIIPRTPSPPYTGRIVSTPFLEEHMRQFEESITTATAPVISLSFEEYHCYEQVKDGLSKEIEFFVFTKNWKPPIKYCAEIYSDKITLADFPAIRHLFRFTDAGYCIYDIPRQQFDHHLDWTRPFTAVDKMVYILSTLSVRKCFNLDKLIQNVIAGHVYRPKKGLHWNLSSAKSDAYSVSGSDSSRDVTPPPAATGSCQTRVDLTPSYYCKGKTRTDPGEYSPIYSGKGKARADPGGDDLEPTSQWQLAYVRIIEDGSHEFRSVSGRSSSPILILD</sequence>
<organism evidence="2 3">
    <name type="scientific">Sphaerobolus stellatus (strain SS14)</name>
    <dbReference type="NCBI Taxonomy" id="990650"/>
    <lineage>
        <taxon>Eukaryota</taxon>
        <taxon>Fungi</taxon>
        <taxon>Dikarya</taxon>
        <taxon>Basidiomycota</taxon>
        <taxon>Agaricomycotina</taxon>
        <taxon>Agaricomycetes</taxon>
        <taxon>Phallomycetidae</taxon>
        <taxon>Geastrales</taxon>
        <taxon>Sphaerobolaceae</taxon>
        <taxon>Sphaerobolus</taxon>
    </lineage>
</organism>
<dbReference type="AlphaFoldDB" id="A0A0C9ULA6"/>
<protein>
    <submittedName>
        <fullName evidence="2">Uncharacterized protein</fullName>
    </submittedName>
</protein>
<reference evidence="2 3" key="1">
    <citation type="submission" date="2014-06" db="EMBL/GenBank/DDBJ databases">
        <title>Evolutionary Origins and Diversification of the Mycorrhizal Mutualists.</title>
        <authorList>
            <consortium name="DOE Joint Genome Institute"/>
            <consortium name="Mycorrhizal Genomics Consortium"/>
            <person name="Kohler A."/>
            <person name="Kuo A."/>
            <person name="Nagy L.G."/>
            <person name="Floudas D."/>
            <person name="Copeland A."/>
            <person name="Barry K.W."/>
            <person name="Cichocki N."/>
            <person name="Veneault-Fourrey C."/>
            <person name="LaButti K."/>
            <person name="Lindquist E.A."/>
            <person name="Lipzen A."/>
            <person name="Lundell T."/>
            <person name="Morin E."/>
            <person name="Murat C."/>
            <person name="Riley R."/>
            <person name="Ohm R."/>
            <person name="Sun H."/>
            <person name="Tunlid A."/>
            <person name="Henrissat B."/>
            <person name="Grigoriev I.V."/>
            <person name="Hibbett D.S."/>
            <person name="Martin F."/>
        </authorList>
    </citation>
    <scope>NUCLEOTIDE SEQUENCE [LARGE SCALE GENOMIC DNA]</scope>
    <source>
        <strain evidence="2 3">SS14</strain>
    </source>
</reference>
<keyword evidence="3" id="KW-1185">Reference proteome</keyword>
<evidence type="ECO:0000313" key="3">
    <source>
        <dbReference type="Proteomes" id="UP000054279"/>
    </source>
</evidence>
<evidence type="ECO:0000313" key="2">
    <source>
        <dbReference type="EMBL" id="KIJ29602.1"/>
    </source>
</evidence>
<dbReference type="HOGENOM" id="CLU_694776_0_0_1"/>
<name>A0A0C9ULA6_SPHS4</name>
<proteinExistence type="predicted"/>
<gene>
    <name evidence="2" type="ORF">M422DRAFT_268948</name>
</gene>